<accession>A0A0R3X8I0</accession>
<evidence type="ECO:0000313" key="5">
    <source>
        <dbReference type="WBParaSite" id="TTAC_0000985501-mRNA-1"/>
    </source>
</evidence>
<keyword evidence="2" id="KW-1133">Transmembrane helix</keyword>
<dbReference type="OrthoDB" id="10468216at2759"/>
<keyword evidence="1" id="KW-0175">Coiled coil</keyword>
<protein>
    <submittedName>
        <fullName evidence="3 5">Uncharacterized protein</fullName>
    </submittedName>
</protein>
<evidence type="ECO:0000313" key="3">
    <source>
        <dbReference type="EMBL" id="VDM34783.1"/>
    </source>
</evidence>
<evidence type="ECO:0000313" key="4">
    <source>
        <dbReference type="Proteomes" id="UP000274429"/>
    </source>
</evidence>
<dbReference type="WBParaSite" id="TTAC_0000985501-mRNA-1">
    <property type="protein sequence ID" value="TTAC_0000985501-mRNA-1"/>
    <property type="gene ID" value="TTAC_0000985501"/>
</dbReference>
<gene>
    <name evidence="3" type="ORF">TTAC_LOCUS9840</name>
</gene>
<dbReference type="AlphaFoldDB" id="A0A0R3X8I0"/>
<evidence type="ECO:0000256" key="2">
    <source>
        <dbReference type="SAM" id="Phobius"/>
    </source>
</evidence>
<proteinExistence type="predicted"/>
<reference evidence="3 4" key="2">
    <citation type="submission" date="2018-11" db="EMBL/GenBank/DDBJ databases">
        <authorList>
            <consortium name="Pathogen Informatics"/>
        </authorList>
    </citation>
    <scope>NUCLEOTIDE SEQUENCE [LARGE SCALE GENOMIC DNA]</scope>
</reference>
<keyword evidence="2" id="KW-0472">Membrane</keyword>
<organism evidence="5">
    <name type="scientific">Hydatigena taeniaeformis</name>
    <name type="common">Feline tapeworm</name>
    <name type="synonym">Taenia taeniaeformis</name>
    <dbReference type="NCBI Taxonomy" id="6205"/>
    <lineage>
        <taxon>Eukaryota</taxon>
        <taxon>Metazoa</taxon>
        <taxon>Spiralia</taxon>
        <taxon>Lophotrochozoa</taxon>
        <taxon>Platyhelminthes</taxon>
        <taxon>Cestoda</taxon>
        <taxon>Eucestoda</taxon>
        <taxon>Cyclophyllidea</taxon>
        <taxon>Taeniidae</taxon>
        <taxon>Hydatigera</taxon>
    </lineage>
</organism>
<dbReference type="Proteomes" id="UP000274429">
    <property type="component" value="Unassembled WGS sequence"/>
</dbReference>
<sequence length="277" mass="31167">MPSQLSTPFHLPLSPHVHEEEVRDHVATTELTCIPRRPPLLSSDPLFFFFFSSSSSSSQYLPASHATFVFAYFVAIILVIVCVGDAEDTKKNGAESPQNPDCHDTADIPEPCVDIETNNEVAFVKPPQTLNNRRLNAIEEDLGDLKEVRQLGDRRLHKELVAKSQSLKEMEEKFVKVSAELETNVVDAKAKNKALEDILRNKQEVLQRVTAERDAMRKAKCTLALRLQVAEDQLRDVEHKLNSRVLGVEMEKARLSETLEGVRTVTETAEEVIARIQ</sequence>
<feature type="transmembrane region" description="Helical" evidence="2">
    <location>
        <begin position="63"/>
        <end position="83"/>
    </location>
</feature>
<evidence type="ECO:0000256" key="1">
    <source>
        <dbReference type="SAM" id="Coils"/>
    </source>
</evidence>
<name>A0A0R3X8I0_HYDTA</name>
<feature type="coiled-coil region" evidence="1">
    <location>
        <begin position="178"/>
        <end position="219"/>
    </location>
</feature>
<keyword evidence="4" id="KW-1185">Reference proteome</keyword>
<dbReference type="EMBL" id="UYWX01021095">
    <property type="protein sequence ID" value="VDM34783.1"/>
    <property type="molecule type" value="Genomic_DNA"/>
</dbReference>
<reference evidence="5" key="1">
    <citation type="submission" date="2017-02" db="UniProtKB">
        <authorList>
            <consortium name="WormBaseParasite"/>
        </authorList>
    </citation>
    <scope>IDENTIFICATION</scope>
</reference>
<keyword evidence="2" id="KW-0812">Transmembrane</keyword>